<name>A0A1X2I7P6_9FUNG</name>
<reference evidence="2 3" key="1">
    <citation type="submission" date="2016-07" db="EMBL/GenBank/DDBJ databases">
        <title>Pervasive Adenine N6-methylation of Active Genes in Fungi.</title>
        <authorList>
            <consortium name="DOE Joint Genome Institute"/>
            <person name="Mondo S.J."/>
            <person name="Dannebaum R.O."/>
            <person name="Kuo R.C."/>
            <person name="Labutti K."/>
            <person name="Haridas S."/>
            <person name="Kuo A."/>
            <person name="Salamov A."/>
            <person name="Ahrendt S.R."/>
            <person name="Lipzen A."/>
            <person name="Sullivan W."/>
            <person name="Andreopoulos W.B."/>
            <person name="Clum A."/>
            <person name="Lindquist E."/>
            <person name="Daum C."/>
            <person name="Ramamoorthy G.K."/>
            <person name="Gryganskyi A."/>
            <person name="Culley D."/>
            <person name="Magnuson J.K."/>
            <person name="James T.Y."/>
            <person name="O'Malley M.A."/>
            <person name="Stajich J.E."/>
            <person name="Spatafora J.W."/>
            <person name="Visel A."/>
            <person name="Grigoriev I.V."/>
        </authorList>
    </citation>
    <scope>NUCLEOTIDE SEQUENCE [LARGE SCALE GENOMIC DNA]</scope>
    <source>
        <strain evidence="2 3">NRRL 1336</strain>
    </source>
</reference>
<proteinExistence type="predicted"/>
<sequence>MKLSLLHFSVVILGVHQVIAAPAPVASVSSSMESSNAVQAVPDATSSLAAPTVLPVADAAEGSIALDLPLVQELGWGQNDIDVLTGFLEAIERLGELAGSQQSLDPVTQQLLRDFQAEARELIANAGYTYQLAKDSTEGLVLSRIFVEDGVGAIGYHPKGIPEVVEGLVKGLAHLLETLKKKADDGSVISQWIYTLVNNLLTTLGKKLEEAILPKIKPELASSPTPAKKLPLSSSTFLH</sequence>
<dbReference type="EMBL" id="MCGE01000022">
    <property type="protein sequence ID" value="ORZ11173.1"/>
    <property type="molecule type" value="Genomic_DNA"/>
</dbReference>
<comment type="caution">
    <text evidence="2">The sequence shown here is derived from an EMBL/GenBank/DDBJ whole genome shotgun (WGS) entry which is preliminary data.</text>
</comment>
<evidence type="ECO:0000313" key="3">
    <source>
        <dbReference type="Proteomes" id="UP000193560"/>
    </source>
</evidence>
<dbReference type="AlphaFoldDB" id="A0A1X2I7P6"/>
<evidence type="ECO:0000256" key="1">
    <source>
        <dbReference type="SAM" id="SignalP"/>
    </source>
</evidence>
<organism evidence="2 3">
    <name type="scientific">Absidia repens</name>
    <dbReference type="NCBI Taxonomy" id="90262"/>
    <lineage>
        <taxon>Eukaryota</taxon>
        <taxon>Fungi</taxon>
        <taxon>Fungi incertae sedis</taxon>
        <taxon>Mucoromycota</taxon>
        <taxon>Mucoromycotina</taxon>
        <taxon>Mucoromycetes</taxon>
        <taxon>Mucorales</taxon>
        <taxon>Cunninghamellaceae</taxon>
        <taxon>Absidia</taxon>
    </lineage>
</organism>
<evidence type="ECO:0000313" key="2">
    <source>
        <dbReference type="EMBL" id="ORZ11173.1"/>
    </source>
</evidence>
<feature type="signal peptide" evidence="1">
    <location>
        <begin position="1"/>
        <end position="20"/>
    </location>
</feature>
<gene>
    <name evidence="2" type="ORF">BCR42DRAFT_494205</name>
</gene>
<keyword evidence="3" id="KW-1185">Reference proteome</keyword>
<feature type="chain" id="PRO_5013344239" evidence="1">
    <location>
        <begin position="21"/>
        <end position="239"/>
    </location>
</feature>
<accession>A0A1X2I7P6</accession>
<protein>
    <submittedName>
        <fullName evidence="2">Uncharacterized protein</fullName>
    </submittedName>
</protein>
<keyword evidence="1" id="KW-0732">Signal</keyword>
<dbReference type="Proteomes" id="UP000193560">
    <property type="component" value="Unassembled WGS sequence"/>
</dbReference>